<dbReference type="Pfam" id="PF06200">
    <property type="entry name" value="tify"/>
    <property type="match status" value="1"/>
</dbReference>
<dbReference type="GO" id="GO:0031347">
    <property type="term" value="P:regulation of defense response"/>
    <property type="evidence" value="ECO:0007669"/>
    <property type="project" value="UniProtKB-UniRule"/>
</dbReference>
<dbReference type="GO" id="GO:0009611">
    <property type="term" value="P:response to wounding"/>
    <property type="evidence" value="ECO:0007669"/>
    <property type="project" value="UniProtKB-UniRule"/>
</dbReference>
<dbReference type="AlphaFoldDB" id="A0ABD1TVZ5"/>
<dbReference type="PROSITE" id="PS51320">
    <property type="entry name" value="TIFY"/>
    <property type="match status" value="1"/>
</dbReference>
<accession>A0ABD1TVZ5</accession>
<evidence type="ECO:0000256" key="2">
    <source>
        <dbReference type="RuleBase" id="RU369065"/>
    </source>
</evidence>
<dbReference type="GO" id="GO:2000022">
    <property type="term" value="P:regulation of jasmonic acid mediated signaling pathway"/>
    <property type="evidence" value="ECO:0007669"/>
    <property type="project" value="UniProtKB-UniRule"/>
</dbReference>
<evidence type="ECO:0000256" key="1">
    <source>
        <dbReference type="ARBA" id="ARBA00008614"/>
    </source>
</evidence>
<feature type="compositionally biased region" description="Basic and acidic residues" evidence="3">
    <location>
        <begin position="127"/>
        <end position="139"/>
    </location>
</feature>
<evidence type="ECO:0000313" key="5">
    <source>
        <dbReference type="EMBL" id="KAL2516911.1"/>
    </source>
</evidence>
<feature type="region of interest" description="Disordered" evidence="3">
    <location>
        <begin position="372"/>
        <end position="415"/>
    </location>
</feature>
<evidence type="ECO:0000256" key="3">
    <source>
        <dbReference type="SAM" id="MobiDB-lite"/>
    </source>
</evidence>
<comment type="domain">
    <text evidence="2">The jas domain is required for interaction with COI1.</text>
</comment>
<feature type="region of interest" description="Disordered" evidence="3">
    <location>
        <begin position="34"/>
        <end position="86"/>
    </location>
</feature>
<keyword evidence="2" id="KW-0539">Nucleus</keyword>
<dbReference type="Proteomes" id="UP001604336">
    <property type="component" value="Unassembled WGS sequence"/>
</dbReference>
<comment type="similarity">
    <text evidence="1 2">Belongs to the TIFY/JAZ family.</text>
</comment>
<dbReference type="EMBL" id="JBFOLK010000004">
    <property type="protein sequence ID" value="KAL2516911.1"/>
    <property type="molecule type" value="Genomic_DNA"/>
</dbReference>
<dbReference type="SMART" id="SM00979">
    <property type="entry name" value="TIFY"/>
    <property type="match status" value="1"/>
</dbReference>
<comment type="subcellular location">
    <subcellularLocation>
        <location evidence="2">Nucleus</location>
    </subcellularLocation>
</comment>
<keyword evidence="6" id="KW-1185">Reference proteome</keyword>
<dbReference type="PANTHER" id="PTHR33077">
    <property type="entry name" value="PROTEIN TIFY 4A-RELATED-RELATED"/>
    <property type="match status" value="1"/>
</dbReference>
<name>A0ABD1TVZ5_9LAMI</name>
<dbReference type="InterPro" id="IPR040390">
    <property type="entry name" value="TIFY/JAZ"/>
</dbReference>
<proteinExistence type="inferred from homology"/>
<feature type="compositionally biased region" description="Low complexity" evidence="3">
    <location>
        <begin position="52"/>
        <end position="67"/>
    </location>
</feature>
<feature type="domain" description="Tify" evidence="4">
    <location>
        <begin position="299"/>
        <end position="334"/>
    </location>
</feature>
<feature type="compositionally biased region" description="Polar residues" evidence="3">
    <location>
        <begin position="106"/>
        <end position="125"/>
    </location>
</feature>
<keyword evidence="2" id="KW-1184">Jasmonic acid signaling pathway</keyword>
<comment type="function">
    <text evidence="2">Repressor of jasmonate responses.</text>
</comment>
<dbReference type="InterPro" id="IPR010399">
    <property type="entry name" value="Tify_dom"/>
</dbReference>
<gene>
    <name evidence="5" type="ORF">Adt_13158</name>
</gene>
<feature type="region of interest" description="Disordered" evidence="3">
    <location>
        <begin position="98"/>
        <end position="139"/>
    </location>
</feature>
<feature type="region of interest" description="Disordered" evidence="3">
    <location>
        <begin position="224"/>
        <end position="248"/>
    </location>
</feature>
<evidence type="ECO:0000313" key="6">
    <source>
        <dbReference type="Proteomes" id="UP001604336"/>
    </source>
</evidence>
<feature type="compositionally biased region" description="Polar residues" evidence="3">
    <location>
        <begin position="224"/>
        <end position="237"/>
    </location>
</feature>
<sequence>MAHAHSNSNNDYANATITATGDNQQKLTATFHDFLGTKGQNPAPAADGGGRPSSEVSPSASASLGASSCGGRGPISTTSDLGSERHIGSHLEGIPFYRSRGEFTGPETSNRFTGTKRSNSDSFMLSSKEKFPQVRPESLESSHLMKLLRHAGGERPRRPHDEETSFAMHQMRPISASLISQSSSGGNAKWDRTIPMNLGPTLQYPPGPPRAGQVVPFGYQTPSNRFKDTNPSPSAISRTAADEGSRTGIKGSGILSSINATAGVSERHPSGVLIRTDKQKSGVHISEPELSATPSQHRIESASCQMTIFYGGQAHVFDKVHPNKADVIMALAGSNGGSWSTTYVPKSTSGPLTGDNCLPSDAGIATLRELHERTSDREKSHHGFGSGSRPGGIVTKESKGGVQASEINAEGKGEM</sequence>
<dbReference type="PANTHER" id="PTHR33077:SF8">
    <property type="entry name" value="PROTEIN TIFY 8"/>
    <property type="match status" value="1"/>
</dbReference>
<reference evidence="6" key="1">
    <citation type="submission" date="2024-07" db="EMBL/GenBank/DDBJ databases">
        <title>Two chromosome-level genome assemblies of Korean endemic species Abeliophyllum distichum and Forsythia ovata (Oleaceae).</title>
        <authorList>
            <person name="Jang H."/>
        </authorList>
    </citation>
    <scope>NUCLEOTIDE SEQUENCE [LARGE SCALE GENOMIC DNA]</scope>
</reference>
<dbReference type="GO" id="GO:0005634">
    <property type="term" value="C:nucleus"/>
    <property type="evidence" value="ECO:0007669"/>
    <property type="project" value="UniProtKB-SubCell"/>
</dbReference>
<evidence type="ECO:0000259" key="4">
    <source>
        <dbReference type="PROSITE" id="PS51320"/>
    </source>
</evidence>
<organism evidence="5 6">
    <name type="scientific">Abeliophyllum distichum</name>
    <dbReference type="NCBI Taxonomy" id="126358"/>
    <lineage>
        <taxon>Eukaryota</taxon>
        <taxon>Viridiplantae</taxon>
        <taxon>Streptophyta</taxon>
        <taxon>Embryophyta</taxon>
        <taxon>Tracheophyta</taxon>
        <taxon>Spermatophyta</taxon>
        <taxon>Magnoliopsida</taxon>
        <taxon>eudicotyledons</taxon>
        <taxon>Gunneridae</taxon>
        <taxon>Pentapetalae</taxon>
        <taxon>asterids</taxon>
        <taxon>lamiids</taxon>
        <taxon>Lamiales</taxon>
        <taxon>Oleaceae</taxon>
        <taxon>Forsythieae</taxon>
        <taxon>Abeliophyllum</taxon>
    </lineage>
</organism>
<feature type="compositionally biased region" description="Basic and acidic residues" evidence="3">
    <location>
        <begin position="372"/>
        <end position="381"/>
    </location>
</feature>
<protein>
    <recommendedName>
        <fullName evidence="2">Protein TIFY</fullName>
    </recommendedName>
    <alternativeName>
        <fullName evidence="2">Jasmonate ZIM domain-containing protein</fullName>
    </alternativeName>
</protein>
<comment type="caution">
    <text evidence="5">The sequence shown here is derived from an EMBL/GenBank/DDBJ whole genome shotgun (WGS) entry which is preliminary data.</text>
</comment>